<feature type="transmembrane region" description="Helical" evidence="1">
    <location>
        <begin position="116"/>
        <end position="145"/>
    </location>
</feature>
<proteinExistence type="predicted"/>
<keyword evidence="1" id="KW-1133">Transmembrane helix</keyword>
<dbReference type="InParanoid" id="A0A0C3PJU6"/>
<dbReference type="InterPro" id="IPR045339">
    <property type="entry name" value="DUF6534"/>
</dbReference>
<dbReference type="PANTHER" id="PTHR40465">
    <property type="entry name" value="CHROMOSOME 1, WHOLE GENOME SHOTGUN SEQUENCE"/>
    <property type="match status" value="1"/>
</dbReference>
<reference evidence="3 4" key="1">
    <citation type="submission" date="2014-04" db="EMBL/GenBank/DDBJ databases">
        <authorList>
            <consortium name="DOE Joint Genome Institute"/>
            <person name="Kuo A."/>
            <person name="Kohler A."/>
            <person name="Costa M.D."/>
            <person name="Nagy L.G."/>
            <person name="Floudas D."/>
            <person name="Copeland A."/>
            <person name="Barry K.W."/>
            <person name="Cichocki N."/>
            <person name="Veneault-Fourrey C."/>
            <person name="LaButti K."/>
            <person name="Lindquist E.A."/>
            <person name="Lipzen A."/>
            <person name="Lundell T."/>
            <person name="Morin E."/>
            <person name="Murat C."/>
            <person name="Sun H."/>
            <person name="Tunlid A."/>
            <person name="Henrissat B."/>
            <person name="Grigoriev I.V."/>
            <person name="Hibbett D.S."/>
            <person name="Martin F."/>
            <person name="Nordberg H.P."/>
            <person name="Cantor M.N."/>
            <person name="Hua S.X."/>
        </authorList>
    </citation>
    <scope>NUCLEOTIDE SEQUENCE [LARGE SCALE GENOMIC DNA]</scope>
    <source>
        <strain evidence="3 4">Marx 270</strain>
    </source>
</reference>
<gene>
    <name evidence="3" type="ORF">M404DRAFT_173286</name>
</gene>
<accession>A0A0C3PJU6</accession>
<dbReference type="STRING" id="870435.A0A0C3PJU6"/>
<evidence type="ECO:0000313" key="4">
    <source>
        <dbReference type="Proteomes" id="UP000054217"/>
    </source>
</evidence>
<evidence type="ECO:0000259" key="2">
    <source>
        <dbReference type="Pfam" id="PF20152"/>
    </source>
</evidence>
<organism evidence="3 4">
    <name type="scientific">Pisolithus tinctorius Marx 270</name>
    <dbReference type="NCBI Taxonomy" id="870435"/>
    <lineage>
        <taxon>Eukaryota</taxon>
        <taxon>Fungi</taxon>
        <taxon>Dikarya</taxon>
        <taxon>Basidiomycota</taxon>
        <taxon>Agaricomycotina</taxon>
        <taxon>Agaricomycetes</taxon>
        <taxon>Agaricomycetidae</taxon>
        <taxon>Boletales</taxon>
        <taxon>Sclerodermatineae</taxon>
        <taxon>Pisolithaceae</taxon>
        <taxon>Pisolithus</taxon>
    </lineage>
</organism>
<feature type="domain" description="DUF6534" evidence="2">
    <location>
        <begin position="163"/>
        <end position="248"/>
    </location>
</feature>
<keyword evidence="4" id="KW-1185">Reference proteome</keyword>
<feature type="transmembrane region" description="Helical" evidence="1">
    <location>
        <begin position="198"/>
        <end position="219"/>
    </location>
</feature>
<dbReference type="PANTHER" id="PTHR40465:SF1">
    <property type="entry name" value="DUF6534 DOMAIN-CONTAINING PROTEIN"/>
    <property type="match status" value="1"/>
</dbReference>
<protein>
    <recommendedName>
        <fullName evidence="2">DUF6534 domain-containing protein</fullName>
    </recommendedName>
</protein>
<dbReference type="Proteomes" id="UP000054217">
    <property type="component" value="Unassembled WGS sequence"/>
</dbReference>
<feature type="transmembrane region" description="Helical" evidence="1">
    <location>
        <begin position="157"/>
        <end position="178"/>
    </location>
</feature>
<name>A0A0C3PJU6_PISTI</name>
<feature type="transmembrane region" description="Helical" evidence="1">
    <location>
        <begin position="12"/>
        <end position="33"/>
    </location>
</feature>
<feature type="transmembrane region" description="Helical" evidence="1">
    <location>
        <begin position="225"/>
        <end position="246"/>
    </location>
</feature>
<dbReference type="Pfam" id="PF20152">
    <property type="entry name" value="DUF6534"/>
    <property type="match status" value="1"/>
</dbReference>
<evidence type="ECO:0000256" key="1">
    <source>
        <dbReference type="SAM" id="Phobius"/>
    </source>
</evidence>
<feature type="transmembrane region" description="Helical" evidence="1">
    <location>
        <begin position="45"/>
        <end position="66"/>
    </location>
</feature>
<keyword evidence="1" id="KW-0472">Membrane</keyword>
<dbReference type="EMBL" id="KN831944">
    <property type="protein sequence ID" value="KIO14455.1"/>
    <property type="molecule type" value="Genomic_DNA"/>
</dbReference>
<keyword evidence="1" id="KW-0812">Transmembrane</keyword>
<dbReference type="OrthoDB" id="2562493at2759"/>
<dbReference type="AlphaFoldDB" id="A0A0C3PJU6"/>
<reference evidence="4" key="2">
    <citation type="submission" date="2015-01" db="EMBL/GenBank/DDBJ databases">
        <title>Evolutionary Origins and Diversification of the Mycorrhizal Mutualists.</title>
        <authorList>
            <consortium name="DOE Joint Genome Institute"/>
            <consortium name="Mycorrhizal Genomics Consortium"/>
            <person name="Kohler A."/>
            <person name="Kuo A."/>
            <person name="Nagy L.G."/>
            <person name="Floudas D."/>
            <person name="Copeland A."/>
            <person name="Barry K.W."/>
            <person name="Cichocki N."/>
            <person name="Veneault-Fourrey C."/>
            <person name="LaButti K."/>
            <person name="Lindquist E.A."/>
            <person name="Lipzen A."/>
            <person name="Lundell T."/>
            <person name="Morin E."/>
            <person name="Murat C."/>
            <person name="Riley R."/>
            <person name="Ohm R."/>
            <person name="Sun H."/>
            <person name="Tunlid A."/>
            <person name="Henrissat B."/>
            <person name="Grigoriev I.V."/>
            <person name="Hibbett D.S."/>
            <person name="Martin F."/>
        </authorList>
    </citation>
    <scope>NUCLEOTIDE SEQUENCE [LARGE SCALE GENOMIC DNA]</scope>
    <source>
        <strain evidence="4">Marx 270</strain>
    </source>
</reference>
<evidence type="ECO:0000313" key="3">
    <source>
        <dbReference type="EMBL" id="KIO14455.1"/>
    </source>
</evidence>
<sequence>MGLYEQTLGTLLVGIFFNTYLYGIVSYQFAAYYQAKFNDRLPVKCMVWFLFFLDTFHSIAAIYMAWVYMVTNYANPTALQYAAWPYPFTPIGTAVAAFVTHMFLNDRIYRLTNNKVLYGIITAMALPTFALGIACGVKAWIIFVIADMPLISGLATAWLSMQVIVDTFITGTLSIVLWRAKTGWPATDTVLRRLIQGAIQTGLFASIFSLGDLITFLALPTTNFYGMFAIPIGRIYSNTLLDTLLVRRKLKSQMTSSAFERTSRVMGWIPGESAIPTPAATSIHFGVHRNLQDNAEAASLDDKDTREKETDTRLWRTTWKLSKSHTIELRHSPMQLVMMIRT</sequence>
<dbReference type="HOGENOM" id="CLU_046025_2_0_1"/>
<feature type="transmembrane region" description="Helical" evidence="1">
    <location>
        <begin position="86"/>
        <end position="104"/>
    </location>
</feature>